<protein>
    <submittedName>
        <fullName evidence="1">Uncharacterized protein</fullName>
    </submittedName>
</protein>
<dbReference type="OrthoDB" id="350498at2157"/>
<reference evidence="2" key="1">
    <citation type="submission" date="2016-10" db="EMBL/GenBank/DDBJ databases">
        <authorList>
            <person name="Varghese N."/>
            <person name="Submissions S."/>
        </authorList>
    </citation>
    <scope>NUCLEOTIDE SEQUENCE [LARGE SCALE GENOMIC DNA]</scope>
    <source>
        <strain evidence="2">DSM 22427</strain>
    </source>
</reference>
<dbReference type="RefSeq" id="WP_139231268.1">
    <property type="nucleotide sequence ID" value="NZ_FOZS01000011.1"/>
</dbReference>
<sequence>MALVRCKDHFPEEGGRGADYKVAVESIGYPETAAICGRKGHDKPGYVLLTESEYELYKQGQRVFEPHTNAAHVRVKDPVVKEI</sequence>
<accession>A0A1I6V5G4</accession>
<dbReference type="AlphaFoldDB" id="A0A1I6V5G4"/>
<gene>
    <name evidence="1" type="ORF">SAMN04488556_0063</name>
</gene>
<evidence type="ECO:0000313" key="2">
    <source>
        <dbReference type="Proteomes" id="UP000199199"/>
    </source>
</evidence>
<organism evidence="1 2">
    <name type="scientific">Halostagnicola kamekurae</name>
    <dbReference type="NCBI Taxonomy" id="619731"/>
    <lineage>
        <taxon>Archaea</taxon>
        <taxon>Methanobacteriati</taxon>
        <taxon>Methanobacteriota</taxon>
        <taxon>Stenosarchaea group</taxon>
        <taxon>Halobacteria</taxon>
        <taxon>Halobacteriales</taxon>
        <taxon>Natrialbaceae</taxon>
        <taxon>Halostagnicola</taxon>
    </lineage>
</organism>
<evidence type="ECO:0000313" key="1">
    <source>
        <dbReference type="EMBL" id="SFT08910.1"/>
    </source>
</evidence>
<name>A0A1I6V5G4_9EURY</name>
<dbReference type="Proteomes" id="UP000199199">
    <property type="component" value="Unassembled WGS sequence"/>
</dbReference>
<proteinExistence type="predicted"/>
<dbReference type="EMBL" id="FOZS01000011">
    <property type="protein sequence ID" value="SFT08910.1"/>
    <property type="molecule type" value="Genomic_DNA"/>
</dbReference>
<keyword evidence="2" id="KW-1185">Reference proteome</keyword>